<dbReference type="EMBL" id="PXYK01000004">
    <property type="protein sequence ID" value="PSJ64486.1"/>
    <property type="molecule type" value="Genomic_DNA"/>
</dbReference>
<proteinExistence type="predicted"/>
<dbReference type="OrthoDB" id="8100743at2"/>
<gene>
    <name evidence="1" type="ORF">C7I84_05950</name>
</gene>
<protein>
    <recommendedName>
        <fullName evidence="3">TubC N-terminal docking domain-containing protein</fullName>
    </recommendedName>
</protein>
<evidence type="ECO:0000313" key="1">
    <source>
        <dbReference type="EMBL" id="PSJ64486.1"/>
    </source>
</evidence>
<accession>A0A2P7SPU5</accession>
<dbReference type="RefSeq" id="WP_106771233.1">
    <property type="nucleotide sequence ID" value="NZ_PXYK01000004.1"/>
</dbReference>
<organism evidence="1 2">
    <name type="scientific">Kumtagia ephedrae</name>
    <dbReference type="NCBI Taxonomy" id="2116701"/>
    <lineage>
        <taxon>Bacteria</taxon>
        <taxon>Pseudomonadati</taxon>
        <taxon>Pseudomonadota</taxon>
        <taxon>Alphaproteobacteria</taxon>
        <taxon>Hyphomicrobiales</taxon>
        <taxon>Phyllobacteriaceae</taxon>
        <taxon>Kumtagia</taxon>
    </lineage>
</organism>
<name>A0A2P7SPU5_9HYPH</name>
<evidence type="ECO:0000313" key="2">
    <source>
        <dbReference type="Proteomes" id="UP000241229"/>
    </source>
</evidence>
<keyword evidence="2" id="KW-1185">Reference proteome</keyword>
<dbReference type="AlphaFoldDB" id="A0A2P7SPU5"/>
<reference evidence="1 2" key="1">
    <citation type="submission" date="2018-03" db="EMBL/GenBank/DDBJ databases">
        <title>The draft genome of Mesorhizobium sp. 6GN-30.</title>
        <authorList>
            <person name="Liu L."/>
            <person name="Li L."/>
            <person name="Wang T."/>
            <person name="Zhang X."/>
            <person name="Liang L."/>
        </authorList>
    </citation>
    <scope>NUCLEOTIDE SEQUENCE [LARGE SCALE GENOMIC DNA]</scope>
    <source>
        <strain evidence="1 2">6GN30</strain>
    </source>
</reference>
<dbReference type="Proteomes" id="UP000241229">
    <property type="component" value="Unassembled WGS sequence"/>
</dbReference>
<evidence type="ECO:0008006" key="3">
    <source>
        <dbReference type="Google" id="ProtNLM"/>
    </source>
</evidence>
<sequence>MADAAEIISRIRDRGANVAIDAGKLTIVDSHKLPAGSIAFIRANARAIADYLDREAAFEERAAILEYDGGLPRPMAEDFARLLLASAPRGVTPADWTWFCGKAAEIVERRAA</sequence>
<comment type="caution">
    <text evidence="1">The sequence shown here is derived from an EMBL/GenBank/DDBJ whole genome shotgun (WGS) entry which is preliminary data.</text>
</comment>